<gene>
    <name evidence="3" type="ORF">HRI_000814600</name>
</gene>
<organism evidence="3 4">
    <name type="scientific">Hibiscus trionum</name>
    <name type="common">Flower of an hour</name>
    <dbReference type="NCBI Taxonomy" id="183268"/>
    <lineage>
        <taxon>Eukaryota</taxon>
        <taxon>Viridiplantae</taxon>
        <taxon>Streptophyta</taxon>
        <taxon>Embryophyta</taxon>
        <taxon>Tracheophyta</taxon>
        <taxon>Spermatophyta</taxon>
        <taxon>Magnoliopsida</taxon>
        <taxon>eudicotyledons</taxon>
        <taxon>Gunneridae</taxon>
        <taxon>Pentapetalae</taxon>
        <taxon>rosids</taxon>
        <taxon>malvids</taxon>
        <taxon>Malvales</taxon>
        <taxon>Malvaceae</taxon>
        <taxon>Malvoideae</taxon>
        <taxon>Hibiscus</taxon>
    </lineage>
</organism>
<feature type="compositionally biased region" description="Basic residues" evidence="1">
    <location>
        <begin position="256"/>
        <end position="266"/>
    </location>
</feature>
<reference evidence="3" key="1">
    <citation type="submission" date="2023-05" db="EMBL/GenBank/DDBJ databases">
        <title>Genome and transcriptome analyses reveal genes involved in the formation of fine ridges on petal epidermal cells in Hibiscus trionum.</title>
        <authorList>
            <person name="Koshimizu S."/>
            <person name="Masuda S."/>
            <person name="Ishii T."/>
            <person name="Shirasu K."/>
            <person name="Hoshino A."/>
            <person name="Arita M."/>
        </authorList>
    </citation>
    <scope>NUCLEOTIDE SEQUENCE</scope>
    <source>
        <strain evidence="3">Hamamatsu line</strain>
    </source>
</reference>
<feature type="domain" description="SANTA" evidence="2">
    <location>
        <begin position="37"/>
        <end position="125"/>
    </location>
</feature>
<dbReference type="PANTHER" id="PTHR35311">
    <property type="entry name" value="KINETOCHORE-ASSOCIATED PROTEIN KNL-2 HOMOLOG"/>
    <property type="match status" value="1"/>
</dbReference>
<evidence type="ECO:0000259" key="2">
    <source>
        <dbReference type="Pfam" id="PF09133"/>
    </source>
</evidence>
<evidence type="ECO:0000313" key="4">
    <source>
        <dbReference type="Proteomes" id="UP001165190"/>
    </source>
</evidence>
<keyword evidence="4" id="KW-1185">Reference proteome</keyword>
<dbReference type="Proteomes" id="UP001165190">
    <property type="component" value="Unassembled WGS sequence"/>
</dbReference>
<proteinExistence type="predicted"/>
<dbReference type="InterPro" id="IPR015216">
    <property type="entry name" value="SANTA"/>
</dbReference>
<dbReference type="EMBL" id="BSYR01000010">
    <property type="protein sequence ID" value="GMI71453.1"/>
    <property type="molecule type" value="Genomic_DNA"/>
</dbReference>
<dbReference type="OrthoDB" id="118550at2759"/>
<comment type="caution">
    <text evidence="3">The sequence shown here is derived from an EMBL/GenBank/DDBJ whole genome shotgun (WGS) entry which is preliminary data.</text>
</comment>
<evidence type="ECO:0000313" key="3">
    <source>
        <dbReference type="EMBL" id="GMI71453.1"/>
    </source>
</evidence>
<dbReference type="InterPro" id="IPR053090">
    <property type="entry name" value="Centromere_KNL-2_homolog"/>
</dbReference>
<sequence>MRKRNDKRRCSEKPYTTDHLVPIASPTPLANLSLNSVLLYDWWLSAAEPQGLAVGGFECRGRQGQRVLCSAAIAKRHDATTLETADGITVAISGFINSSRTLENGFPPKVCSHFLFGFPHDWEEYASQSKCCSSNEEPPSLDNLPVPGAARIRDLLVFSAGDCQKSVFDHMLQKLSTHDFQNDSNMGNKHPKVRPCSTTDGEKSNCPKKVKDIEKDKNGKNMSYSRSKTTVESENEGRSRIGVGSVTQTIGVKTRSMTRLKQKRARLCSLESNKPRKSIRK</sequence>
<feature type="region of interest" description="Disordered" evidence="1">
    <location>
        <begin position="179"/>
        <end position="281"/>
    </location>
</feature>
<dbReference type="Pfam" id="PF09133">
    <property type="entry name" value="SANTA"/>
    <property type="match status" value="1"/>
</dbReference>
<evidence type="ECO:0000256" key="1">
    <source>
        <dbReference type="SAM" id="MobiDB-lite"/>
    </source>
</evidence>
<dbReference type="AlphaFoldDB" id="A0A9W7H6R6"/>
<accession>A0A9W7H6R6</accession>
<name>A0A9W7H6R6_HIBTR</name>
<feature type="compositionally biased region" description="Polar residues" evidence="1">
    <location>
        <begin position="245"/>
        <end position="255"/>
    </location>
</feature>
<protein>
    <recommendedName>
        <fullName evidence="2">SANTA domain-containing protein</fullName>
    </recommendedName>
</protein>
<feature type="compositionally biased region" description="Basic and acidic residues" evidence="1">
    <location>
        <begin position="229"/>
        <end position="239"/>
    </location>
</feature>
<feature type="compositionally biased region" description="Basic and acidic residues" evidence="1">
    <location>
        <begin position="200"/>
        <end position="219"/>
    </location>
</feature>
<dbReference type="PANTHER" id="PTHR35311:SF1">
    <property type="entry name" value="PROTEIN EMBRYO DEFECTIVE 1674"/>
    <property type="match status" value="1"/>
</dbReference>